<protein>
    <recommendedName>
        <fullName evidence="1">RNA-directed DNA polymerase</fullName>
        <ecNumber evidence="1">2.7.7.49</ecNumber>
    </recommendedName>
</protein>
<dbReference type="GO" id="GO:0016787">
    <property type="term" value="F:hydrolase activity"/>
    <property type="evidence" value="ECO:0007669"/>
    <property type="project" value="UniProtKB-KW"/>
</dbReference>
<dbReference type="InterPro" id="IPR043502">
    <property type="entry name" value="DNA/RNA_pol_sf"/>
</dbReference>
<name>A0A6L2MAZ3_TANCI</name>
<dbReference type="AlphaFoldDB" id="A0A6L2MAZ3"/>
<comment type="caution">
    <text evidence="9">The sequence shown here is derived from an EMBL/GenBank/DDBJ whole genome shotgun (WGS) entry which is preliminary data.</text>
</comment>
<evidence type="ECO:0000256" key="1">
    <source>
        <dbReference type="ARBA" id="ARBA00012493"/>
    </source>
</evidence>
<dbReference type="Gene3D" id="3.30.70.270">
    <property type="match status" value="1"/>
</dbReference>
<dbReference type="SUPFAM" id="SSF56672">
    <property type="entry name" value="DNA/RNA polymerases"/>
    <property type="match status" value="1"/>
</dbReference>
<keyword evidence="2" id="KW-0808">Transferase</keyword>
<dbReference type="Gene3D" id="2.40.70.10">
    <property type="entry name" value="Acid Proteases"/>
    <property type="match status" value="1"/>
</dbReference>
<dbReference type="Pfam" id="PF08284">
    <property type="entry name" value="RVP_2"/>
    <property type="match status" value="1"/>
</dbReference>
<evidence type="ECO:0000313" key="9">
    <source>
        <dbReference type="EMBL" id="GEU69852.1"/>
    </source>
</evidence>
<evidence type="ECO:0000259" key="8">
    <source>
        <dbReference type="Pfam" id="PF17917"/>
    </source>
</evidence>
<gene>
    <name evidence="9" type="ORF">Tci_041830</name>
</gene>
<organism evidence="9">
    <name type="scientific">Tanacetum cinerariifolium</name>
    <name type="common">Dalmatian daisy</name>
    <name type="synonym">Chrysanthemum cinerariifolium</name>
    <dbReference type="NCBI Taxonomy" id="118510"/>
    <lineage>
        <taxon>Eukaryota</taxon>
        <taxon>Viridiplantae</taxon>
        <taxon>Streptophyta</taxon>
        <taxon>Embryophyta</taxon>
        <taxon>Tracheophyta</taxon>
        <taxon>Spermatophyta</taxon>
        <taxon>Magnoliopsida</taxon>
        <taxon>eudicotyledons</taxon>
        <taxon>Gunneridae</taxon>
        <taxon>Pentapetalae</taxon>
        <taxon>asterids</taxon>
        <taxon>campanulids</taxon>
        <taxon>Asterales</taxon>
        <taxon>Asteraceae</taxon>
        <taxon>Asteroideae</taxon>
        <taxon>Anthemideae</taxon>
        <taxon>Anthemidinae</taxon>
        <taxon>Tanacetum</taxon>
    </lineage>
</organism>
<evidence type="ECO:0000256" key="5">
    <source>
        <dbReference type="ARBA" id="ARBA00022759"/>
    </source>
</evidence>
<keyword evidence="5" id="KW-0255">Endonuclease</keyword>
<dbReference type="GO" id="GO:0003964">
    <property type="term" value="F:RNA-directed DNA polymerase activity"/>
    <property type="evidence" value="ECO:0007669"/>
    <property type="project" value="UniProtKB-KW"/>
</dbReference>
<accession>A0A6L2MAZ3</accession>
<dbReference type="PANTHER" id="PTHR37984">
    <property type="entry name" value="PROTEIN CBG26694"/>
    <property type="match status" value="1"/>
</dbReference>
<dbReference type="InterPro" id="IPR043128">
    <property type="entry name" value="Rev_trsase/Diguanyl_cyclase"/>
</dbReference>
<dbReference type="InterPro" id="IPR050951">
    <property type="entry name" value="Retrovirus_Pol_polyprotein"/>
</dbReference>
<evidence type="ECO:0000256" key="6">
    <source>
        <dbReference type="ARBA" id="ARBA00022801"/>
    </source>
</evidence>
<dbReference type="GO" id="GO:0004519">
    <property type="term" value="F:endonuclease activity"/>
    <property type="evidence" value="ECO:0007669"/>
    <property type="project" value="UniProtKB-KW"/>
</dbReference>
<keyword evidence="3" id="KW-0548">Nucleotidyltransferase</keyword>
<dbReference type="InterPro" id="IPR041373">
    <property type="entry name" value="RT_RNaseH"/>
</dbReference>
<dbReference type="EMBL" id="BKCJ010006011">
    <property type="protein sequence ID" value="GEU69852.1"/>
    <property type="molecule type" value="Genomic_DNA"/>
</dbReference>
<evidence type="ECO:0000256" key="3">
    <source>
        <dbReference type="ARBA" id="ARBA00022695"/>
    </source>
</evidence>
<dbReference type="PANTHER" id="PTHR37984:SF5">
    <property type="entry name" value="PROTEIN NYNRIN-LIKE"/>
    <property type="match status" value="1"/>
</dbReference>
<evidence type="ECO:0000256" key="4">
    <source>
        <dbReference type="ARBA" id="ARBA00022722"/>
    </source>
</evidence>
<sequence>MALIPLDRSLLVQIFNFYKSIKGYKKNNKNNAITTTFLCIALETITALTLSLAAYEATRAANALEAECQIQNCNDCENRNGGNGNGENGNGGNENPNEINRGARLVARECTYPDFMKCQPLNFKGTKGVVRLIRYQELTMMCIEMVHKEEDRVEKFIGGLPDNIQGNVIVVEPTGLQDAICIANNLMDQKLKGYAVKNAENKRSNEKKGYVGPLPYCNKCKLHHEGPCIMKFGKCNKVAHMARDRKNAVVVPTTQRALVVNQRVPTCFECGRGKACVLGGGEANLDSNIVIELGSFDVIIGMDWLANHHAVIVCDEKIVRIPNGDGVLIVQDKSKEKRLKDVAIIRDFPKVFPEDFPRLLPMQQVKFQINLVPAPMARTPYGLAPTELQELSTQLQELSDKGFKRLSFSKIAKPVTKLTQKNVKFDWSEKAEAAFQLLKQKLCSPSILALPEGSENFVVYCDASRKGLGTVLMQREKVIAYAPRRLKIYEKNYTTHDLELVAVVFTLKMWRNYLYSKKCIMFTDHKSLQHILDQKELNMRQRRWFELLSDYDCEIRYHLGKANMVADALS</sequence>
<dbReference type="InterPro" id="IPR021109">
    <property type="entry name" value="Peptidase_aspartic_dom_sf"/>
</dbReference>
<keyword evidence="7 9" id="KW-0695">RNA-directed DNA polymerase</keyword>
<reference evidence="9" key="1">
    <citation type="journal article" date="2019" name="Sci. Rep.">
        <title>Draft genome of Tanacetum cinerariifolium, the natural source of mosquito coil.</title>
        <authorList>
            <person name="Yamashiro T."/>
            <person name="Shiraishi A."/>
            <person name="Satake H."/>
            <person name="Nakayama K."/>
        </authorList>
    </citation>
    <scope>NUCLEOTIDE SEQUENCE</scope>
</reference>
<evidence type="ECO:0000256" key="7">
    <source>
        <dbReference type="ARBA" id="ARBA00022918"/>
    </source>
</evidence>
<evidence type="ECO:0000256" key="2">
    <source>
        <dbReference type="ARBA" id="ARBA00022679"/>
    </source>
</evidence>
<keyword evidence="4" id="KW-0540">Nuclease</keyword>
<dbReference type="EC" id="2.7.7.49" evidence="1"/>
<dbReference type="CDD" id="cd09274">
    <property type="entry name" value="RNase_HI_RT_Ty3"/>
    <property type="match status" value="1"/>
</dbReference>
<feature type="domain" description="Reverse transcriptase RNase H-like" evidence="8">
    <location>
        <begin position="454"/>
        <end position="551"/>
    </location>
</feature>
<dbReference type="Pfam" id="PF17917">
    <property type="entry name" value="RT_RNaseH"/>
    <property type="match status" value="1"/>
</dbReference>
<proteinExistence type="predicted"/>
<keyword evidence="6" id="KW-0378">Hydrolase</keyword>